<dbReference type="AlphaFoldDB" id="F4PQD2"/>
<evidence type="ECO:0000313" key="2">
    <source>
        <dbReference type="Proteomes" id="UP000007797"/>
    </source>
</evidence>
<organism evidence="1 2">
    <name type="scientific">Cavenderia fasciculata</name>
    <name type="common">Slime mold</name>
    <name type="synonym">Dictyostelium fasciculatum</name>
    <dbReference type="NCBI Taxonomy" id="261658"/>
    <lineage>
        <taxon>Eukaryota</taxon>
        <taxon>Amoebozoa</taxon>
        <taxon>Evosea</taxon>
        <taxon>Eumycetozoa</taxon>
        <taxon>Dictyostelia</taxon>
        <taxon>Acytosteliales</taxon>
        <taxon>Cavenderiaceae</taxon>
        <taxon>Cavenderia</taxon>
    </lineage>
</organism>
<dbReference type="RefSeq" id="XP_004360446.1">
    <property type="nucleotide sequence ID" value="XM_004360389.1"/>
</dbReference>
<reference evidence="2" key="1">
    <citation type="journal article" date="2011" name="Genome Res.">
        <title>Phylogeny-wide analysis of social amoeba genomes highlights ancient origins for complex intercellular communication.</title>
        <authorList>
            <person name="Heidel A.J."/>
            <person name="Lawal H.M."/>
            <person name="Felder M."/>
            <person name="Schilde C."/>
            <person name="Helps N.R."/>
            <person name="Tunggal B."/>
            <person name="Rivero F."/>
            <person name="John U."/>
            <person name="Schleicher M."/>
            <person name="Eichinger L."/>
            <person name="Platzer M."/>
            <person name="Noegel A.A."/>
            <person name="Schaap P."/>
            <person name="Gloeckner G."/>
        </authorList>
    </citation>
    <scope>NUCLEOTIDE SEQUENCE [LARGE SCALE GENOMIC DNA]</scope>
    <source>
        <strain evidence="2">SH3</strain>
    </source>
</reference>
<dbReference type="Proteomes" id="UP000007797">
    <property type="component" value="Unassembled WGS sequence"/>
</dbReference>
<gene>
    <name evidence="1" type="ORF">DFA_04725</name>
</gene>
<dbReference type="EMBL" id="GL883009">
    <property type="protein sequence ID" value="EGG22595.1"/>
    <property type="molecule type" value="Genomic_DNA"/>
</dbReference>
<accession>F4PQD2</accession>
<proteinExistence type="predicted"/>
<name>F4PQD2_CACFS</name>
<evidence type="ECO:0000313" key="1">
    <source>
        <dbReference type="EMBL" id="EGG22595.1"/>
    </source>
</evidence>
<dbReference type="GeneID" id="14874290"/>
<sequence>MILATLDSKSIGIPLPSDTLKRKDQLFQNWYDCSRLVMPLVQLFKAPNIVETDEYRIAIDILYLIYPNVPKKLVSRSIHQLFKYTINLDQDEDQVFNLTDLKKVIRFSRDVIPVYLSHFLKYIYVKLDIDKDQDIDDEYEEDEEEEEEVVEDEGQLEITNNLLLLNEIVKVVSLSNIYPYAFCWPNLLPNTKTAGHHH</sequence>
<protein>
    <submittedName>
        <fullName evidence="1">Uncharacterized protein</fullName>
    </submittedName>
</protein>
<dbReference type="KEGG" id="dfa:DFA_04725"/>
<keyword evidence="2" id="KW-1185">Reference proteome</keyword>